<dbReference type="RefSeq" id="WP_270106394.1">
    <property type="nucleotide sequence ID" value="NZ_CP121252.1"/>
</dbReference>
<name>A0ABY8H6Z3_9MICC</name>
<evidence type="ECO:0000313" key="3">
    <source>
        <dbReference type="Proteomes" id="UP001219037"/>
    </source>
</evidence>
<dbReference type="SMART" id="SM00881">
    <property type="entry name" value="CoA_binding"/>
    <property type="match status" value="1"/>
</dbReference>
<gene>
    <name evidence="2" type="ORF">P8192_02040</name>
</gene>
<dbReference type="InterPro" id="IPR003781">
    <property type="entry name" value="CoA-bd"/>
</dbReference>
<evidence type="ECO:0000313" key="2">
    <source>
        <dbReference type="EMBL" id="WFP16927.1"/>
    </source>
</evidence>
<reference evidence="2 3" key="1">
    <citation type="submission" date="2023-04" db="EMBL/GenBank/DDBJ databases">
        <title>Funneling lignin-derived compounds into biodiesel using alkali-halophilic Citricoccus sp. P2.</title>
        <authorList>
            <person name="Luo C.-B."/>
        </authorList>
    </citation>
    <scope>NUCLEOTIDE SEQUENCE [LARGE SCALE GENOMIC DNA]</scope>
    <source>
        <strain evidence="2 3">P2</strain>
    </source>
</reference>
<dbReference type="PANTHER" id="PTHR33303">
    <property type="entry name" value="CYTOPLASMIC PROTEIN-RELATED"/>
    <property type="match status" value="1"/>
</dbReference>
<sequence>MSTAIPDRTWTGPSAPQRLDILRRTKSIAIVGASDKPARASYFVATYLLSSTTYDVYFINPILAEKGGTILGHQVYPSLADLPVVPDLVEVFRKAEDTPGIVEESHAVGAKTVWLQLGIWNEDAAHLAESYDMDIVMDRCVKIEHARFHGGLNLAGFNTGVISSKRQQLDR</sequence>
<proteinExistence type="predicted"/>
<dbReference type="Gene3D" id="3.40.50.720">
    <property type="entry name" value="NAD(P)-binding Rossmann-like Domain"/>
    <property type="match status" value="1"/>
</dbReference>
<dbReference type="PANTHER" id="PTHR33303:SF2">
    <property type="entry name" value="COA-BINDING DOMAIN-CONTAINING PROTEIN"/>
    <property type="match status" value="1"/>
</dbReference>
<dbReference type="SUPFAM" id="SSF51735">
    <property type="entry name" value="NAD(P)-binding Rossmann-fold domains"/>
    <property type="match status" value="1"/>
</dbReference>
<organism evidence="2 3">
    <name type="scientific">Citricoccus muralis</name>
    <dbReference type="NCBI Taxonomy" id="169134"/>
    <lineage>
        <taxon>Bacteria</taxon>
        <taxon>Bacillati</taxon>
        <taxon>Actinomycetota</taxon>
        <taxon>Actinomycetes</taxon>
        <taxon>Micrococcales</taxon>
        <taxon>Micrococcaceae</taxon>
        <taxon>Citricoccus</taxon>
    </lineage>
</organism>
<dbReference type="EMBL" id="CP121252">
    <property type="protein sequence ID" value="WFP16927.1"/>
    <property type="molecule type" value="Genomic_DNA"/>
</dbReference>
<accession>A0ABY8H6Z3</accession>
<dbReference type="InterPro" id="IPR036291">
    <property type="entry name" value="NAD(P)-bd_dom_sf"/>
</dbReference>
<protein>
    <submittedName>
        <fullName evidence="2">CoA-binding protein</fullName>
    </submittedName>
</protein>
<keyword evidence="3" id="KW-1185">Reference proteome</keyword>
<feature type="domain" description="CoA-binding" evidence="1">
    <location>
        <begin position="21"/>
        <end position="119"/>
    </location>
</feature>
<dbReference type="Pfam" id="PF13380">
    <property type="entry name" value="CoA_binding_2"/>
    <property type="match status" value="1"/>
</dbReference>
<dbReference type="Proteomes" id="UP001219037">
    <property type="component" value="Chromosome"/>
</dbReference>
<evidence type="ECO:0000259" key="1">
    <source>
        <dbReference type="SMART" id="SM00881"/>
    </source>
</evidence>